<accession>A0A127ZB70</accession>
<dbReference type="CDD" id="cd00657">
    <property type="entry name" value="Ferritin_like"/>
    <property type="match status" value="1"/>
</dbReference>
<feature type="region of interest" description="Disordered" evidence="1">
    <location>
        <begin position="56"/>
        <end position="92"/>
    </location>
</feature>
<dbReference type="InterPro" id="IPR052965">
    <property type="entry name" value="Pigment-catalase-like"/>
</dbReference>
<dbReference type="AlphaFoldDB" id="A0A127ZB70"/>
<dbReference type="Pfam" id="PF13668">
    <property type="entry name" value="Ferritin_2"/>
    <property type="match status" value="1"/>
</dbReference>
<feature type="chain" id="PRO_5007281227" evidence="2">
    <location>
        <begin position="20"/>
        <end position="485"/>
    </location>
</feature>
<dbReference type="SMR" id="A0A127ZB70"/>
<dbReference type="OrthoDB" id="2098436at2759"/>
<reference evidence="3" key="1">
    <citation type="submission" date="2014-06" db="EMBL/GenBank/DDBJ databases">
        <authorList>
            <person name="Ju J."/>
            <person name="Zhang J."/>
        </authorList>
    </citation>
    <scope>NUCLEOTIDE SEQUENCE</scope>
    <source>
        <strain evidence="3">SscI8</strain>
    </source>
</reference>
<evidence type="ECO:0000313" key="3">
    <source>
        <dbReference type="EMBL" id="CDU23359.1"/>
    </source>
</evidence>
<sequence length="485" mass="47241">MKLTSSFVLALAAASSASASPLLRRQQSATSALGNLPTPSAVISSAASAGASATSAAAPSASSGSSASSATPSTTTGADSGPRPSPSTPTTFNDTQILQYALTLEHLEASFYNQSLSKLSTSDFQDAGYNASVRNQIYSIGRDEASHVELLTKALGNQSVPACTYNFSPVTDVASFLTTARVLEGVGVSAYLGAAQNVTNKTVLETAGSILVVEGQHQSYLIAQSDEGGNAIPGALSTPLDFKQVYSLAAPFIASCPSNASLPITAFPTLSLTGGADNGSFTSGQQVTVSYDAANTTSSSSSSNQTYLAVIQGVTGPQFVSLNGSGSQVTLPANLTGGQIYAVVTSSNSSVTDDNTLAGPAVGYVTIPLPEAPEATNTASSSSSPSSSSSATGGASSTAASASATSTGGVGGAGGAAPTGEPSVTSAASGSATAAVGPSGSDSIVSSTPVSSTESATGGSSGSQSVAPSLASLGSAGLPQPTTTN</sequence>
<feature type="compositionally biased region" description="Low complexity" evidence="1">
    <location>
        <begin position="56"/>
        <end position="82"/>
    </location>
</feature>
<name>A0A127ZB70_9BASI</name>
<evidence type="ECO:0000256" key="1">
    <source>
        <dbReference type="SAM" id="MobiDB-lite"/>
    </source>
</evidence>
<feature type="compositionally biased region" description="Gly residues" evidence="1">
    <location>
        <begin position="408"/>
        <end position="417"/>
    </location>
</feature>
<feature type="compositionally biased region" description="Low complexity" evidence="1">
    <location>
        <begin position="418"/>
        <end position="465"/>
    </location>
</feature>
<dbReference type="PANTHER" id="PTHR31694:SF26">
    <property type="entry name" value="OS05G0151100 PROTEIN"/>
    <property type="match status" value="1"/>
</dbReference>
<dbReference type="PANTHER" id="PTHR31694">
    <property type="entry name" value="DESICCATION-LIKE PROTEIN"/>
    <property type="match status" value="1"/>
</dbReference>
<organism evidence="3">
    <name type="scientific">Sporisorium scitamineum</name>
    <dbReference type="NCBI Taxonomy" id="49012"/>
    <lineage>
        <taxon>Eukaryota</taxon>
        <taxon>Fungi</taxon>
        <taxon>Dikarya</taxon>
        <taxon>Basidiomycota</taxon>
        <taxon>Ustilaginomycotina</taxon>
        <taxon>Ustilaginomycetes</taxon>
        <taxon>Ustilaginales</taxon>
        <taxon>Ustilaginaceae</taxon>
        <taxon>Sporisorium</taxon>
    </lineage>
</organism>
<dbReference type="SUPFAM" id="SSF47240">
    <property type="entry name" value="Ferritin-like"/>
    <property type="match status" value="1"/>
</dbReference>
<keyword evidence="2" id="KW-0732">Signal</keyword>
<feature type="signal peptide" evidence="2">
    <location>
        <begin position="1"/>
        <end position="19"/>
    </location>
</feature>
<feature type="region of interest" description="Disordered" evidence="1">
    <location>
        <begin position="18"/>
        <end position="37"/>
    </location>
</feature>
<evidence type="ECO:0000256" key="2">
    <source>
        <dbReference type="SAM" id="SignalP"/>
    </source>
</evidence>
<feature type="compositionally biased region" description="Low complexity" evidence="1">
    <location>
        <begin position="373"/>
        <end position="407"/>
    </location>
</feature>
<gene>
    <name evidence="3" type="ORF">SPSC_01988</name>
</gene>
<dbReference type="InterPro" id="IPR009078">
    <property type="entry name" value="Ferritin-like_SF"/>
</dbReference>
<feature type="region of interest" description="Disordered" evidence="1">
    <location>
        <begin position="373"/>
        <end position="485"/>
    </location>
</feature>
<proteinExistence type="predicted"/>
<protein>
    <submittedName>
        <fullName evidence="3">Related to stress response protein rds1p</fullName>
    </submittedName>
</protein>
<dbReference type="EMBL" id="LK056662">
    <property type="protein sequence ID" value="CDU23359.1"/>
    <property type="molecule type" value="Genomic_DNA"/>
</dbReference>